<accession>A0A1I4X0Y2</accession>
<dbReference type="EMBL" id="FOUB01000128">
    <property type="protein sequence ID" value="SFN19272.1"/>
    <property type="molecule type" value="Genomic_DNA"/>
</dbReference>
<protein>
    <submittedName>
        <fullName evidence="1">Uncharacterized protein</fullName>
    </submittedName>
</protein>
<organism evidence="1 2">
    <name type="scientific">Nitrosomonas communis</name>
    <dbReference type="NCBI Taxonomy" id="44574"/>
    <lineage>
        <taxon>Bacteria</taxon>
        <taxon>Pseudomonadati</taxon>
        <taxon>Pseudomonadota</taxon>
        <taxon>Betaproteobacteria</taxon>
        <taxon>Nitrosomonadales</taxon>
        <taxon>Nitrosomonadaceae</taxon>
        <taxon>Nitrosomonas</taxon>
    </lineage>
</organism>
<dbReference type="Proteomes" id="UP000183287">
    <property type="component" value="Unassembled WGS sequence"/>
</dbReference>
<dbReference type="AlphaFoldDB" id="A0A1I4X0Y2"/>
<evidence type="ECO:0000313" key="1">
    <source>
        <dbReference type="EMBL" id="SFN19272.1"/>
    </source>
</evidence>
<reference evidence="2" key="1">
    <citation type="submission" date="2016-10" db="EMBL/GenBank/DDBJ databases">
        <authorList>
            <person name="Varghese N."/>
            <person name="Submissions S."/>
        </authorList>
    </citation>
    <scope>NUCLEOTIDE SEQUENCE [LARGE SCALE GENOMIC DNA]</scope>
    <source>
        <strain evidence="2">Nm44</strain>
    </source>
</reference>
<name>A0A1I4X0Y2_9PROT</name>
<evidence type="ECO:0000313" key="2">
    <source>
        <dbReference type="Proteomes" id="UP000183287"/>
    </source>
</evidence>
<sequence length="85" mass="9534">MPSMGNGSLDILPLMECRIVHDNHASGQKFRQQVLRHPRIDNVGGDTDYEQAYGQSAFPIRAPITWVRPLACQSFTPWQRSPIGA</sequence>
<keyword evidence="2" id="KW-1185">Reference proteome</keyword>
<gene>
    <name evidence="1" type="ORF">SAMN05421863_11286</name>
</gene>
<proteinExistence type="predicted"/>